<dbReference type="EMBL" id="DXCH01000305">
    <property type="protein sequence ID" value="HIZ08539.1"/>
    <property type="molecule type" value="Genomic_DNA"/>
</dbReference>
<evidence type="ECO:0000256" key="3">
    <source>
        <dbReference type="ARBA" id="ARBA00022801"/>
    </source>
</evidence>
<dbReference type="PANTHER" id="PTHR30001:SF0">
    <property type="entry name" value="RIBONUCLEASE G"/>
    <property type="match status" value="1"/>
</dbReference>
<evidence type="ECO:0000256" key="1">
    <source>
        <dbReference type="ARBA" id="ARBA00001946"/>
    </source>
</evidence>
<reference evidence="7" key="1">
    <citation type="journal article" date="2021" name="PeerJ">
        <title>Extensive microbial diversity within the chicken gut microbiome revealed by metagenomics and culture.</title>
        <authorList>
            <person name="Gilroy R."/>
            <person name="Ravi A."/>
            <person name="Getino M."/>
            <person name="Pursley I."/>
            <person name="Horton D.L."/>
            <person name="Alikhan N.F."/>
            <person name="Baker D."/>
            <person name="Gharbi K."/>
            <person name="Hall N."/>
            <person name="Watson M."/>
            <person name="Adriaenssens E.M."/>
            <person name="Foster-Nyarko E."/>
            <person name="Jarju S."/>
            <person name="Secka A."/>
            <person name="Antonio M."/>
            <person name="Oren A."/>
            <person name="Chaudhuri R.R."/>
            <person name="La Ragione R."/>
            <person name="Hildebrand F."/>
            <person name="Pallen M.J."/>
        </authorList>
    </citation>
    <scope>NUCLEOTIDE SEQUENCE</scope>
    <source>
        <strain evidence="7">CHK192-9172</strain>
    </source>
</reference>
<dbReference type="SMART" id="SM00316">
    <property type="entry name" value="S1"/>
    <property type="match status" value="1"/>
</dbReference>
<organism evidence="7 8">
    <name type="scientific">Candidatus Eubacterium avistercoris</name>
    <dbReference type="NCBI Taxonomy" id="2838567"/>
    <lineage>
        <taxon>Bacteria</taxon>
        <taxon>Bacillati</taxon>
        <taxon>Bacillota</taxon>
        <taxon>Clostridia</taxon>
        <taxon>Eubacteriales</taxon>
        <taxon>Eubacteriaceae</taxon>
        <taxon>Eubacterium</taxon>
    </lineage>
</organism>
<dbReference type="SUPFAM" id="SSF50249">
    <property type="entry name" value="Nucleic acid-binding proteins"/>
    <property type="match status" value="1"/>
</dbReference>
<reference evidence="7" key="2">
    <citation type="submission" date="2021-04" db="EMBL/GenBank/DDBJ databases">
        <authorList>
            <person name="Gilroy R."/>
        </authorList>
    </citation>
    <scope>NUCLEOTIDE SEQUENCE</scope>
    <source>
        <strain evidence="7">CHK192-9172</strain>
    </source>
</reference>
<comment type="caution">
    <text evidence="7">The sequence shown here is derived from an EMBL/GenBank/DDBJ whole genome shotgun (WGS) entry which is preliminary data.</text>
</comment>
<evidence type="ECO:0000256" key="4">
    <source>
        <dbReference type="ARBA" id="ARBA00022842"/>
    </source>
</evidence>
<evidence type="ECO:0000313" key="7">
    <source>
        <dbReference type="EMBL" id="HIZ08539.1"/>
    </source>
</evidence>
<dbReference type="Proteomes" id="UP000824024">
    <property type="component" value="Unassembled WGS sequence"/>
</dbReference>
<dbReference type="GO" id="GO:0046872">
    <property type="term" value="F:metal ion binding"/>
    <property type="evidence" value="ECO:0007669"/>
    <property type="project" value="UniProtKB-KW"/>
</dbReference>
<dbReference type="CDD" id="cd04453">
    <property type="entry name" value="S1_RNase_E"/>
    <property type="match status" value="1"/>
</dbReference>
<evidence type="ECO:0000313" key="8">
    <source>
        <dbReference type="Proteomes" id="UP000824024"/>
    </source>
</evidence>
<dbReference type="Gene3D" id="2.40.50.140">
    <property type="entry name" value="Nucleic acid-binding proteins"/>
    <property type="match status" value="1"/>
</dbReference>
<keyword evidence="3" id="KW-0378">Hydrolase</keyword>
<keyword evidence="4" id="KW-0460">Magnesium</keyword>
<dbReference type="PROSITE" id="PS50126">
    <property type="entry name" value="S1"/>
    <property type="match status" value="1"/>
</dbReference>
<dbReference type="InterPro" id="IPR003029">
    <property type="entry name" value="S1_domain"/>
</dbReference>
<keyword evidence="5" id="KW-0694">RNA-binding</keyword>
<proteinExistence type="predicted"/>
<dbReference type="InterPro" id="IPR004659">
    <property type="entry name" value="RNase_E/G"/>
</dbReference>
<dbReference type="GO" id="GO:0005737">
    <property type="term" value="C:cytoplasm"/>
    <property type="evidence" value="ECO:0007669"/>
    <property type="project" value="TreeGrafter"/>
</dbReference>
<sequence>MDKETNKRTGSGNTRILITRYQSPRIKKNCLVTGILEGERLMEVHCEDPESPSILGNIYVGRVEKVMPDIHAAFVEISRGVKGYLPLEDCRNPVFIKKINSPSLVQGDELLVQVSKENLKTKLPVLTANISFTGSYLVLTTGNQKLGVSAKIRKEKKEELKALFADIPRDDFGIILRTNAKDADSGVLMEEFHRLCGELKQLVEQAGYRTCFSCLKQSPPEYLNVLKNSYYAGLNEIVTDIPEIYEDILGRMGEILDREGISVRLYENPMLPLGALYNLDRQIIRGLDTKVWLKSGGYLIIEPTEALTVIDVNTGKSVTKKKPQEHFLKLNKEAAAEIALQLRLRNISGIIIIDFIDLKKKEDRAELMKTLAEAVGKDPVPVQVVDMTPLNLVELTRKKVSKSLKEQLT</sequence>
<evidence type="ECO:0000256" key="2">
    <source>
        <dbReference type="ARBA" id="ARBA00022723"/>
    </source>
</evidence>
<accession>A0A9D2D4T7</accession>
<dbReference type="GO" id="GO:0003723">
    <property type="term" value="F:RNA binding"/>
    <property type="evidence" value="ECO:0007669"/>
    <property type="project" value="UniProtKB-KW"/>
</dbReference>
<dbReference type="Pfam" id="PF10150">
    <property type="entry name" value="RNase_E_G"/>
    <property type="match status" value="1"/>
</dbReference>
<evidence type="ECO:0000259" key="6">
    <source>
        <dbReference type="PROSITE" id="PS50126"/>
    </source>
</evidence>
<gene>
    <name evidence="7" type="ORF">IAA08_11475</name>
</gene>
<dbReference type="AlphaFoldDB" id="A0A9D2D4T7"/>
<dbReference type="GO" id="GO:0004540">
    <property type="term" value="F:RNA nuclease activity"/>
    <property type="evidence" value="ECO:0007669"/>
    <property type="project" value="InterPro"/>
</dbReference>
<dbReference type="InterPro" id="IPR019307">
    <property type="entry name" value="RNA-bd_AU-1/RNase_E/G"/>
</dbReference>
<feature type="domain" description="S1 motif" evidence="6">
    <location>
        <begin position="56"/>
        <end position="129"/>
    </location>
</feature>
<dbReference type="GO" id="GO:0006364">
    <property type="term" value="P:rRNA processing"/>
    <property type="evidence" value="ECO:0007669"/>
    <property type="project" value="TreeGrafter"/>
</dbReference>
<comment type="cofactor">
    <cofactor evidence="1">
        <name>Mg(2+)</name>
        <dbReference type="ChEBI" id="CHEBI:18420"/>
    </cofactor>
</comment>
<evidence type="ECO:0000256" key="5">
    <source>
        <dbReference type="ARBA" id="ARBA00022884"/>
    </source>
</evidence>
<dbReference type="PANTHER" id="PTHR30001">
    <property type="entry name" value="RIBONUCLEASE"/>
    <property type="match status" value="1"/>
</dbReference>
<dbReference type="InterPro" id="IPR012340">
    <property type="entry name" value="NA-bd_OB-fold"/>
</dbReference>
<name>A0A9D2D4T7_9FIRM</name>
<protein>
    <submittedName>
        <fullName evidence="7">Ribonuclease E/G</fullName>
    </submittedName>
</protein>
<dbReference type="GO" id="GO:0016787">
    <property type="term" value="F:hydrolase activity"/>
    <property type="evidence" value="ECO:0007669"/>
    <property type="project" value="UniProtKB-KW"/>
</dbReference>
<keyword evidence="2" id="KW-0479">Metal-binding</keyword>